<dbReference type="PROSITE" id="PS50102">
    <property type="entry name" value="RRM"/>
    <property type="match status" value="6"/>
</dbReference>
<dbReference type="Proteomes" id="UP000515154">
    <property type="component" value="Linkage group LG29"/>
</dbReference>
<dbReference type="GO" id="GO:0005634">
    <property type="term" value="C:nucleus"/>
    <property type="evidence" value="ECO:0007669"/>
    <property type="project" value="UniProtKB-SubCell"/>
</dbReference>
<dbReference type="PANTHER" id="PTHR48039">
    <property type="entry name" value="RNA-BINDING MOTIF PROTEIN 14B"/>
    <property type="match status" value="1"/>
</dbReference>
<feature type="domain" description="RRM" evidence="8">
    <location>
        <begin position="242"/>
        <end position="317"/>
    </location>
</feature>
<feature type="compositionally biased region" description="Acidic residues" evidence="7">
    <location>
        <begin position="194"/>
        <end position="204"/>
    </location>
</feature>
<evidence type="ECO:0000256" key="5">
    <source>
        <dbReference type="ARBA" id="ARBA00023242"/>
    </source>
</evidence>
<keyword evidence="3" id="KW-0677">Repeat</keyword>
<evidence type="ECO:0000256" key="7">
    <source>
        <dbReference type="SAM" id="MobiDB-lite"/>
    </source>
</evidence>
<dbReference type="InterPro" id="IPR034423">
    <property type="entry name" value="RBM19_RRM5"/>
</dbReference>
<keyword evidence="5" id="KW-0539">Nucleus</keyword>
<evidence type="ECO:0000256" key="3">
    <source>
        <dbReference type="ARBA" id="ARBA00022737"/>
    </source>
</evidence>
<dbReference type="InterPro" id="IPR012677">
    <property type="entry name" value="Nucleotide-bd_a/b_plait_sf"/>
</dbReference>
<dbReference type="Gene3D" id="3.30.70.330">
    <property type="match status" value="6"/>
</dbReference>
<evidence type="ECO:0000256" key="2">
    <source>
        <dbReference type="ARBA" id="ARBA00008033"/>
    </source>
</evidence>
<accession>A0A7E6FV23</accession>
<keyword evidence="4 6" id="KW-0694">RNA-binding</keyword>
<dbReference type="Pfam" id="PF00076">
    <property type="entry name" value="RRM_1"/>
    <property type="match status" value="6"/>
</dbReference>
<dbReference type="KEGG" id="osn:115226096"/>
<feature type="domain" description="RRM" evidence="8">
    <location>
        <begin position="658"/>
        <end position="741"/>
    </location>
</feature>
<protein>
    <submittedName>
        <fullName evidence="10">Probable RNA-binding protein 19</fullName>
    </submittedName>
</protein>
<dbReference type="InterPro" id="IPR000504">
    <property type="entry name" value="RRM_dom"/>
</dbReference>
<feature type="compositionally biased region" description="Basic and acidic residues" evidence="7">
    <location>
        <begin position="633"/>
        <end position="645"/>
    </location>
</feature>
<dbReference type="PANTHER" id="PTHR48039:SF5">
    <property type="entry name" value="RNA-BINDING PROTEIN 28"/>
    <property type="match status" value="1"/>
</dbReference>
<keyword evidence="9" id="KW-1185">Reference proteome</keyword>
<evidence type="ECO:0000256" key="6">
    <source>
        <dbReference type="PROSITE-ProRule" id="PRU00176"/>
    </source>
</evidence>
<reference evidence="10" key="1">
    <citation type="submission" date="2025-08" db="UniProtKB">
        <authorList>
            <consortium name="RefSeq"/>
        </authorList>
    </citation>
    <scope>IDENTIFICATION</scope>
</reference>
<dbReference type="CDD" id="cd12571">
    <property type="entry name" value="RRM6_RBM19"/>
    <property type="match status" value="1"/>
</dbReference>
<dbReference type="FunFam" id="3.30.70.330:FF:000277">
    <property type="entry name" value="RNA binding motif protein 19"/>
    <property type="match status" value="1"/>
</dbReference>
<feature type="region of interest" description="Disordered" evidence="7">
    <location>
        <begin position="103"/>
        <end position="129"/>
    </location>
</feature>
<dbReference type="FunFam" id="3.30.70.330:FF:000738">
    <property type="entry name" value="RNA-binding motif protein 19"/>
    <property type="match status" value="1"/>
</dbReference>
<evidence type="ECO:0000313" key="10">
    <source>
        <dbReference type="RefSeq" id="XP_036370777.1"/>
    </source>
</evidence>
<feature type="region of interest" description="Disordered" evidence="7">
    <location>
        <begin position="194"/>
        <end position="236"/>
    </location>
</feature>
<feature type="compositionally biased region" description="Acidic residues" evidence="7">
    <location>
        <begin position="646"/>
        <end position="656"/>
    </location>
</feature>
<dbReference type="InterPro" id="IPR034421">
    <property type="entry name" value="RBM19_RRM6"/>
</dbReference>
<evidence type="ECO:0000313" key="9">
    <source>
        <dbReference type="Proteomes" id="UP000515154"/>
    </source>
</evidence>
<dbReference type="SMART" id="SM00361">
    <property type="entry name" value="RRM_1"/>
    <property type="match status" value="2"/>
</dbReference>
<dbReference type="CDD" id="cd12318">
    <property type="entry name" value="RRM5_RBM19_like"/>
    <property type="match status" value="1"/>
</dbReference>
<dbReference type="AlphaFoldDB" id="A0A7E6FV23"/>
<dbReference type="SUPFAM" id="SSF54928">
    <property type="entry name" value="RNA-binding domain, RBD"/>
    <property type="match status" value="5"/>
</dbReference>
<dbReference type="InterPro" id="IPR035979">
    <property type="entry name" value="RBD_domain_sf"/>
</dbReference>
<feature type="region of interest" description="Disordered" evidence="7">
    <location>
        <begin position="622"/>
        <end position="656"/>
    </location>
</feature>
<dbReference type="SMART" id="SM00360">
    <property type="entry name" value="RRM"/>
    <property type="match status" value="6"/>
</dbReference>
<evidence type="ECO:0000256" key="4">
    <source>
        <dbReference type="ARBA" id="ARBA00022884"/>
    </source>
</evidence>
<name>A0A7E6FV23_9MOLL</name>
<comment type="similarity">
    <text evidence="2">Belongs to the RRM MRD1 family.</text>
</comment>
<sequence>MSRLIVKNLPKNMTQERLQEIFGVKGHITNCNLKYTKDGIFRKFAFIGYQKAEDCTEAIKYFNKTFVDTSKIQVEPAYDLGDANKPRSWSKYSAESSSYIYKEKSKPKLDPEKNEMDSKNKTHKKNKDEKMKELLGDLYENSEFLEFLEAHKLSGKGAKNMWSNDTIEFLKKSFDSQNKNKGTAEASEVVFDDSGNESADDEYETMAKNTSGGHPVEKTTPRDPLENKMTEDPKPETQPIRYSVRLKGLTGRYHSDTIKEFFYPIKVKQVHIPRGLNHRQFGIVFAEFFNPEDVKMAMEKQGKFINGAKITLKETVTGGDDDDDDGGGGHSYKKTAAELKIVPEDEEEEELSESGRLFVRNLPYTCTEEDLEKHFSKYGALVEVYIPLDTATNKMKGFAFITYMIPENAVRALTEMDGTSFQGRLLHIIPSRIKKDLEDNTGHSKDSAFKTKSLQKKKSQAQSSHNWNSLFLGSNAVADVLTEKYGIKKTELLDFETNDSLGVRMALGETQIVTETREFLLENGVSLDSFSQASGPRSKTVILVKNLPAGCKAEELAKVFSKYGTLGRVIFPPTGITAIIEFLSPSEAKKAFTNLAYTKFLHLPLYLEWAPLETFVNAAPTLKKDTDSTPAKETPKEKSEQKAEQSSEDEESDVEPDSVMFVKNLTLETKEDDLRKAFESCGPIRNVIVARKKDLKNQGQALSMGYGFVEFKRSKSAQKAIKKLQHMELNGHQIELKISNRLSISDKVVARKKQVKKKQKTTKILVRNIPFQAKKKEIQELFSVFGELKIVRLPKKVAGTGSHRGFAFVDFVNRREAKKAFNALCHSTHLYGRRLVLEWADTEETIEDLRRKTAEHFHDDIPKKMRKMDIVASLAEETI</sequence>
<proteinExistence type="inferred from homology"/>
<feature type="domain" description="RRM" evidence="8">
    <location>
        <begin position="2"/>
        <end position="79"/>
    </location>
</feature>
<dbReference type="InterPro" id="IPR003954">
    <property type="entry name" value="RRM_euk-type"/>
</dbReference>
<feature type="domain" description="RRM" evidence="8">
    <location>
        <begin position="762"/>
        <end position="842"/>
    </location>
</feature>
<gene>
    <name evidence="10" type="primary">LOC115226096</name>
</gene>
<dbReference type="InterPro" id="IPR051945">
    <property type="entry name" value="RRM_MRD1_RNA_proc_ribogen"/>
</dbReference>
<feature type="compositionally biased region" description="Basic and acidic residues" evidence="7">
    <location>
        <begin position="215"/>
        <end position="235"/>
    </location>
</feature>
<organism evidence="9 10">
    <name type="scientific">Octopus sinensis</name>
    <name type="common">East Asian common octopus</name>
    <dbReference type="NCBI Taxonomy" id="2607531"/>
    <lineage>
        <taxon>Eukaryota</taxon>
        <taxon>Metazoa</taxon>
        <taxon>Spiralia</taxon>
        <taxon>Lophotrochozoa</taxon>
        <taxon>Mollusca</taxon>
        <taxon>Cephalopoda</taxon>
        <taxon>Coleoidea</taxon>
        <taxon>Octopodiformes</taxon>
        <taxon>Octopoda</taxon>
        <taxon>Incirrata</taxon>
        <taxon>Octopodidae</taxon>
        <taxon>Octopus</taxon>
    </lineage>
</organism>
<comment type="subcellular location">
    <subcellularLocation>
        <location evidence="1">Nucleus</location>
    </subcellularLocation>
</comment>
<dbReference type="RefSeq" id="XP_036370777.1">
    <property type="nucleotide sequence ID" value="XM_036514884.1"/>
</dbReference>
<feature type="domain" description="RRM" evidence="8">
    <location>
        <begin position="355"/>
        <end position="433"/>
    </location>
</feature>
<feature type="domain" description="RRM" evidence="8">
    <location>
        <begin position="540"/>
        <end position="612"/>
    </location>
</feature>
<evidence type="ECO:0000259" key="8">
    <source>
        <dbReference type="PROSITE" id="PS50102"/>
    </source>
</evidence>
<evidence type="ECO:0000256" key="1">
    <source>
        <dbReference type="ARBA" id="ARBA00004123"/>
    </source>
</evidence>
<dbReference type="GO" id="GO:0003729">
    <property type="term" value="F:mRNA binding"/>
    <property type="evidence" value="ECO:0007669"/>
    <property type="project" value="TreeGrafter"/>
</dbReference>
<dbReference type="FunFam" id="3.30.70.330:FF:000240">
    <property type="entry name" value="RNA binding motif protein 19"/>
    <property type="match status" value="1"/>
</dbReference>